<keyword evidence="1" id="KW-0812">Transmembrane</keyword>
<evidence type="ECO:0000313" key="3">
    <source>
        <dbReference type="Proteomes" id="UP001527882"/>
    </source>
</evidence>
<dbReference type="EMBL" id="JAQAGZ010000015">
    <property type="protein sequence ID" value="MCZ8515146.1"/>
    <property type="molecule type" value="Genomic_DNA"/>
</dbReference>
<feature type="transmembrane region" description="Helical" evidence="1">
    <location>
        <begin position="6"/>
        <end position="28"/>
    </location>
</feature>
<comment type="caution">
    <text evidence="2">The sequence shown here is derived from an EMBL/GenBank/DDBJ whole genome shotgun (WGS) entry which is preliminary data.</text>
</comment>
<proteinExistence type="predicted"/>
<dbReference type="RefSeq" id="WP_269883671.1">
    <property type="nucleotide sequence ID" value="NZ_JAQAGZ010000015.1"/>
</dbReference>
<feature type="transmembrane region" description="Helical" evidence="1">
    <location>
        <begin position="120"/>
        <end position="138"/>
    </location>
</feature>
<feature type="transmembrane region" description="Helical" evidence="1">
    <location>
        <begin position="305"/>
        <end position="324"/>
    </location>
</feature>
<accession>A0ABT4QE67</accession>
<protein>
    <recommendedName>
        <fullName evidence="4">Type II secretion system protein GspF domain-containing protein</fullName>
    </recommendedName>
</protein>
<gene>
    <name evidence="2" type="ORF">O9H85_22540</name>
</gene>
<keyword evidence="3" id="KW-1185">Reference proteome</keyword>
<evidence type="ECO:0000313" key="2">
    <source>
        <dbReference type="EMBL" id="MCZ8515146.1"/>
    </source>
</evidence>
<dbReference type="Proteomes" id="UP001527882">
    <property type="component" value="Unassembled WGS sequence"/>
</dbReference>
<evidence type="ECO:0008006" key="4">
    <source>
        <dbReference type="Google" id="ProtNLM"/>
    </source>
</evidence>
<organism evidence="2 3">
    <name type="scientific">Paenibacillus gyeongsangnamensis</name>
    <dbReference type="NCBI Taxonomy" id="3388067"/>
    <lineage>
        <taxon>Bacteria</taxon>
        <taxon>Bacillati</taxon>
        <taxon>Bacillota</taxon>
        <taxon>Bacilli</taxon>
        <taxon>Bacillales</taxon>
        <taxon>Paenibacillaceae</taxon>
        <taxon>Paenibacillus</taxon>
    </lineage>
</organism>
<keyword evidence="1" id="KW-0472">Membrane</keyword>
<feature type="transmembrane region" description="Helical" evidence="1">
    <location>
        <begin position="271"/>
        <end position="290"/>
    </location>
</feature>
<sequence length="331" mass="37393">MIRLYPVVLPAVLLMSALLFSAGAFTLFRPLLLRLSLEHAAERRHRRRMKELNRKEQAAKGIDQLNKLTGRMFRELELMLKTIQGARYRPGAVERWLTGAISSGLSAGLLGFFSSGDLRFSVFLGVLVPGVLLTFLRLRLRSIQLQSGYDLAQAVGILAGKYKMSRGNMRTALRLAGPEIASPAIRRMFLHLIREELNYVDPREMEKAIEELVYGIQTSFAKQLGLTLLKGLLGGEHVERTLMTIDKNIHKQMDLLRDEGDSSSEVLQLSWLHVLLFPLLIVLMIVFMGVNSTLHYQLGTDSGRFWLTAAIGFILVSLLMALWFRKPPNDY</sequence>
<reference evidence="2 3" key="1">
    <citation type="submission" date="2022-12" db="EMBL/GenBank/DDBJ databases">
        <title>Draft genome sequence of Paenibacillus sp. dW9.</title>
        <authorList>
            <person name="Choi E.-W."/>
            <person name="Kim D.-U."/>
        </authorList>
    </citation>
    <scope>NUCLEOTIDE SEQUENCE [LARGE SCALE GENOMIC DNA]</scope>
    <source>
        <strain evidence="3">dW9</strain>
    </source>
</reference>
<evidence type="ECO:0000256" key="1">
    <source>
        <dbReference type="SAM" id="Phobius"/>
    </source>
</evidence>
<keyword evidence="1" id="KW-1133">Transmembrane helix</keyword>
<name>A0ABT4QE67_9BACL</name>